<keyword evidence="3" id="KW-1185">Reference proteome</keyword>
<comment type="caution">
    <text evidence="2">The sequence shown here is derived from an EMBL/GenBank/DDBJ whole genome shotgun (WGS) entry which is preliminary data.</text>
</comment>
<sequence length="307" mass="34265">MRRPRTPRPGPPRPRGLQDESPSQDEQDGEQGLADFEPIVLKSRRTKHTSQDGTTQDEQDQDQDETGIQDLIVTAVQQSVEPQLPAEGAETATTEAEEKKTDDDEGGGHERETEAQAASKAKRSSFSLDEKRRVLMHLAASKSVRETIEKFYPDLPPEDFNTRRRTIWRWRTCAEQIVAGCADDKASARKKMRPRGIVCHRGPRQAEPQDVVDRLLTSVKKSEQRSVKRKGNRILRPAPPVVGLLAEQQIDALVFSSLGLPPTTHFPNIQPAPEDTAGHAGVLTPTPTLHTMHPLEHGEGKFAIRRR</sequence>
<feature type="compositionally biased region" description="Acidic residues" evidence="1">
    <location>
        <begin position="55"/>
        <end position="67"/>
    </location>
</feature>
<protein>
    <submittedName>
        <fullName evidence="2">Unnamed protein product</fullName>
    </submittedName>
</protein>
<evidence type="ECO:0000313" key="3">
    <source>
        <dbReference type="Proteomes" id="UP001165083"/>
    </source>
</evidence>
<accession>A0A9W6TQH1</accession>
<evidence type="ECO:0000256" key="1">
    <source>
        <dbReference type="SAM" id="MobiDB-lite"/>
    </source>
</evidence>
<name>A0A9W6TQH1_9STRA</name>
<organism evidence="2 3">
    <name type="scientific">Phytophthora lilii</name>
    <dbReference type="NCBI Taxonomy" id="2077276"/>
    <lineage>
        <taxon>Eukaryota</taxon>
        <taxon>Sar</taxon>
        <taxon>Stramenopiles</taxon>
        <taxon>Oomycota</taxon>
        <taxon>Peronosporomycetes</taxon>
        <taxon>Peronosporales</taxon>
        <taxon>Peronosporaceae</taxon>
        <taxon>Phytophthora</taxon>
    </lineage>
</organism>
<feature type="region of interest" description="Disordered" evidence="1">
    <location>
        <begin position="1"/>
        <end position="125"/>
    </location>
</feature>
<dbReference type="Proteomes" id="UP001165083">
    <property type="component" value="Unassembled WGS sequence"/>
</dbReference>
<gene>
    <name evidence="2" type="ORF">Plil01_000663300</name>
</gene>
<proteinExistence type="predicted"/>
<dbReference type="AlphaFoldDB" id="A0A9W6TQH1"/>
<reference evidence="2" key="1">
    <citation type="submission" date="2023-04" db="EMBL/GenBank/DDBJ databases">
        <title>Phytophthora lilii NBRC 32176.</title>
        <authorList>
            <person name="Ichikawa N."/>
            <person name="Sato H."/>
            <person name="Tonouchi N."/>
        </authorList>
    </citation>
    <scope>NUCLEOTIDE SEQUENCE</scope>
    <source>
        <strain evidence="2">NBRC 32176</strain>
    </source>
</reference>
<feature type="compositionally biased region" description="Basic and acidic residues" evidence="1">
    <location>
        <begin position="96"/>
        <end position="114"/>
    </location>
</feature>
<dbReference type="OrthoDB" id="122498at2759"/>
<evidence type="ECO:0000313" key="2">
    <source>
        <dbReference type="EMBL" id="GMF17939.1"/>
    </source>
</evidence>
<dbReference type="EMBL" id="BSXW01000300">
    <property type="protein sequence ID" value="GMF17939.1"/>
    <property type="molecule type" value="Genomic_DNA"/>
</dbReference>